<dbReference type="Proteomes" id="UP000297245">
    <property type="component" value="Unassembled WGS sequence"/>
</dbReference>
<reference evidence="1 2" key="1">
    <citation type="journal article" date="2019" name="Nat. Ecol. Evol.">
        <title>Megaphylogeny resolves global patterns of mushroom evolution.</title>
        <authorList>
            <person name="Varga T."/>
            <person name="Krizsan K."/>
            <person name="Foldi C."/>
            <person name="Dima B."/>
            <person name="Sanchez-Garcia M."/>
            <person name="Sanchez-Ramirez S."/>
            <person name="Szollosi G.J."/>
            <person name="Szarkandi J.G."/>
            <person name="Papp V."/>
            <person name="Albert L."/>
            <person name="Andreopoulos W."/>
            <person name="Angelini C."/>
            <person name="Antonin V."/>
            <person name="Barry K.W."/>
            <person name="Bougher N.L."/>
            <person name="Buchanan P."/>
            <person name="Buyck B."/>
            <person name="Bense V."/>
            <person name="Catcheside P."/>
            <person name="Chovatia M."/>
            <person name="Cooper J."/>
            <person name="Damon W."/>
            <person name="Desjardin D."/>
            <person name="Finy P."/>
            <person name="Geml J."/>
            <person name="Haridas S."/>
            <person name="Hughes K."/>
            <person name="Justo A."/>
            <person name="Karasinski D."/>
            <person name="Kautmanova I."/>
            <person name="Kiss B."/>
            <person name="Kocsube S."/>
            <person name="Kotiranta H."/>
            <person name="LaButti K.M."/>
            <person name="Lechner B.E."/>
            <person name="Liimatainen K."/>
            <person name="Lipzen A."/>
            <person name="Lukacs Z."/>
            <person name="Mihaltcheva S."/>
            <person name="Morgado L.N."/>
            <person name="Niskanen T."/>
            <person name="Noordeloos M.E."/>
            <person name="Ohm R.A."/>
            <person name="Ortiz-Santana B."/>
            <person name="Ovrebo C."/>
            <person name="Racz N."/>
            <person name="Riley R."/>
            <person name="Savchenko A."/>
            <person name="Shiryaev A."/>
            <person name="Soop K."/>
            <person name="Spirin V."/>
            <person name="Szebenyi C."/>
            <person name="Tomsovsky M."/>
            <person name="Tulloss R.E."/>
            <person name="Uehling J."/>
            <person name="Grigoriev I.V."/>
            <person name="Vagvolgyi C."/>
            <person name="Papp T."/>
            <person name="Martin F.M."/>
            <person name="Miettinen O."/>
            <person name="Hibbett D.S."/>
            <person name="Nagy L.G."/>
        </authorList>
    </citation>
    <scope>NUCLEOTIDE SEQUENCE [LARGE SCALE GENOMIC DNA]</scope>
    <source>
        <strain evidence="1 2">CBS 962.96</strain>
    </source>
</reference>
<sequence>MPASRHSTVKPPRQLKSRPYKPHRWVIPDVYFLQAMIQPPRTPAYFIPDDEELKAKFLIRCHINFAIESELVPCQKVPDHNHSVSISPKGVLEIECEHCDVEKRCRFISVWEEIQLHSAFRQWQTFASERRVQEEERESYRNEFWDLVREVEEERKAVEN</sequence>
<proteinExistence type="predicted"/>
<gene>
    <name evidence="1" type="ORF">K435DRAFT_866404</name>
</gene>
<keyword evidence="2" id="KW-1185">Reference proteome</keyword>
<accession>A0A4S8LH39</accession>
<protein>
    <submittedName>
        <fullName evidence="1">Uncharacterized protein</fullName>
    </submittedName>
</protein>
<evidence type="ECO:0000313" key="1">
    <source>
        <dbReference type="EMBL" id="THU88324.1"/>
    </source>
</evidence>
<organism evidence="1 2">
    <name type="scientific">Dendrothele bispora (strain CBS 962.96)</name>
    <dbReference type="NCBI Taxonomy" id="1314807"/>
    <lineage>
        <taxon>Eukaryota</taxon>
        <taxon>Fungi</taxon>
        <taxon>Dikarya</taxon>
        <taxon>Basidiomycota</taxon>
        <taxon>Agaricomycotina</taxon>
        <taxon>Agaricomycetes</taxon>
        <taxon>Agaricomycetidae</taxon>
        <taxon>Agaricales</taxon>
        <taxon>Agaricales incertae sedis</taxon>
        <taxon>Dendrothele</taxon>
    </lineage>
</organism>
<name>A0A4S8LH39_DENBC</name>
<evidence type="ECO:0000313" key="2">
    <source>
        <dbReference type="Proteomes" id="UP000297245"/>
    </source>
</evidence>
<dbReference type="AlphaFoldDB" id="A0A4S8LH39"/>
<dbReference type="EMBL" id="ML179413">
    <property type="protein sequence ID" value="THU88324.1"/>
    <property type="molecule type" value="Genomic_DNA"/>
</dbReference>